<proteinExistence type="predicted"/>
<comment type="caution">
    <text evidence="4">The sequence shown here is derived from an EMBL/GenBank/DDBJ whole genome shotgun (WGS) entry which is preliminary data.</text>
</comment>
<keyword evidence="5" id="KW-1185">Reference proteome</keyword>
<evidence type="ECO:0000313" key="4">
    <source>
        <dbReference type="EMBL" id="CAI6333267.1"/>
    </source>
</evidence>
<dbReference type="GO" id="GO:0043399">
    <property type="term" value="F:tRNA adenosine(64)-2'-O-ribosylphosphate transferase activity"/>
    <property type="evidence" value="ECO:0007669"/>
    <property type="project" value="InterPro"/>
</dbReference>
<dbReference type="Pfam" id="PF04179">
    <property type="entry name" value="Init_tRNA_PT"/>
    <property type="match status" value="1"/>
</dbReference>
<dbReference type="InterPro" id="IPR033421">
    <property type="entry name" value="Rit1_DUSP-like"/>
</dbReference>
<dbReference type="Gene3D" id="3.90.190.10">
    <property type="entry name" value="Protein tyrosine phosphatase superfamily"/>
    <property type="match status" value="1"/>
</dbReference>
<feature type="compositionally biased region" description="Polar residues" evidence="1">
    <location>
        <begin position="1"/>
        <end position="19"/>
    </location>
</feature>
<evidence type="ECO:0000259" key="2">
    <source>
        <dbReference type="Pfam" id="PF04179"/>
    </source>
</evidence>
<dbReference type="AlphaFoldDB" id="A0A9W4UDZ3"/>
<feature type="domain" description="Rit1 N-terminal" evidence="3">
    <location>
        <begin position="22"/>
        <end position="275"/>
    </location>
</feature>
<evidence type="ECO:0000313" key="5">
    <source>
        <dbReference type="Proteomes" id="UP001152607"/>
    </source>
</evidence>
<dbReference type="EMBL" id="CAOQHR010000004">
    <property type="protein sequence ID" value="CAI6333267.1"/>
    <property type="molecule type" value="Genomic_DNA"/>
</dbReference>
<organism evidence="4 5">
    <name type="scientific">Periconia digitata</name>
    <dbReference type="NCBI Taxonomy" id="1303443"/>
    <lineage>
        <taxon>Eukaryota</taxon>
        <taxon>Fungi</taxon>
        <taxon>Dikarya</taxon>
        <taxon>Ascomycota</taxon>
        <taxon>Pezizomycotina</taxon>
        <taxon>Dothideomycetes</taxon>
        <taxon>Pleosporomycetidae</taxon>
        <taxon>Pleosporales</taxon>
        <taxon>Massarineae</taxon>
        <taxon>Periconiaceae</taxon>
        <taxon>Periconia</taxon>
    </lineage>
</organism>
<gene>
    <name evidence="4" type="ORF">PDIGIT_LOCUS6305</name>
</gene>
<dbReference type="OrthoDB" id="45256at2759"/>
<dbReference type="PANTHER" id="PTHR31811">
    <property type="entry name" value="TRNA A64-2'-O-RIBOSYLPHOSPHATE TRANSFERASE"/>
    <property type="match status" value="1"/>
</dbReference>
<dbReference type="Pfam" id="PF17184">
    <property type="entry name" value="Rit1_C"/>
    <property type="match status" value="1"/>
</dbReference>
<dbReference type="InterPro" id="IPR033449">
    <property type="entry name" value="Rit1_N"/>
</dbReference>
<name>A0A9W4UDZ3_9PLEO</name>
<evidence type="ECO:0000259" key="3">
    <source>
        <dbReference type="Pfam" id="PF17184"/>
    </source>
</evidence>
<evidence type="ECO:0008006" key="6">
    <source>
        <dbReference type="Google" id="ProtNLM"/>
    </source>
</evidence>
<feature type="domain" description="Rit1 DUSP-like" evidence="2">
    <location>
        <begin position="333"/>
        <end position="441"/>
    </location>
</feature>
<dbReference type="GO" id="GO:0005737">
    <property type="term" value="C:cytoplasm"/>
    <property type="evidence" value="ECO:0007669"/>
    <property type="project" value="TreeGrafter"/>
</dbReference>
<accession>A0A9W4UDZ3</accession>
<evidence type="ECO:0000256" key="1">
    <source>
        <dbReference type="SAM" id="MobiDB-lite"/>
    </source>
</evidence>
<feature type="region of interest" description="Disordered" evidence="1">
    <location>
        <begin position="1"/>
        <end position="25"/>
    </location>
</feature>
<dbReference type="Proteomes" id="UP001152607">
    <property type="component" value="Unassembled WGS sequence"/>
</dbReference>
<reference evidence="4" key="1">
    <citation type="submission" date="2023-01" db="EMBL/GenBank/DDBJ databases">
        <authorList>
            <person name="Van Ghelder C."/>
            <person name="Rancurel C."/>
        </authorList>
    </citation>
    <scope>NUCLEOTIDE SEQUENCE</scope>
    <source>
        <strain evidence="4">CNCM I-4278</strain>
    </source>
</reference>
<dbReference type="PIRSF" id="PIRSF007747">
    <property type="entry name" value="Ribosyl_Ptfrase"/>
    <property type="match status" value="1"/>
</dbReference>
<dbReference type="PANTHER" id="PTHR31811:SF0">
    <property type="entry name" value="TRNA A64-2'-O-RIBOSYLPHOSPHATE TRANSFERASE"/>
    <property type="match status" value="1"/>
</dbReference>
<dbReference type="GO" id="GO:0019988">
    <property type="term" value="P:charged-tRNA amino acid modification"/>
    <property type="evidence" value="ECO:0007669"/>
    <property type="project" value="InterPro"/>
</dbReference>
<protein>
    <recommendedName>
        <fullName evidence="6">Initiator tRNA phosphoribosyl transferase</fullName>
    </recommendedName>
</protein>
<dbReference type="InterPro" id="IPR029021">
    <property type="entry name" value="Prot-tyrosine_phosphatase-like"/>
</dbReference>
<dbReference type="InterPro" id="IPR007306">
    <property type="entry name" value="Rit1"/>
</dbReference>
<sequence length="447" mass="49818">MAVKTNSEPQPSLPENSQPPRRPAHSIHNRLESITSDSLFATRVSHSYGLPLIANERCGSWYISPALKTGSAYFKSTDGHVEEWGFSLRRVNLQLLEVIAERDGAIIVDSTRRKIMPDSISKTIPIWCCVMNRAIFPNCASHHQLYTPQDVVSASEHEKIERRIDGFVRQFLDVCRPDLEYLRSRISKPLRPIWITQSSELPESIPQYPDMHPLILCTASRRVTSSESSESGYVQGAADDHEAWSGGLTPTLFWKHKTQLLETNEEELPALIKKIALEEEASDAAPILVEPTANLFVSATQNLDTTPFDVVISCGAEPLPIPNPTPGTTQKKNYLHLKCQNGKPGSRDLRSQLPHLVPFFSALTSPPRKILVCCPTGKDLSVGVALAILCLYVDENGDMSSNPREQDIDKVFIKQRLNWLTKTNASLNPSRKTLLSIHAFLMPDPSV</sequence>